<gene>
    <name evidence="1" type="primary">ORF220313</name>
</gene>
<dbReference type="AlphaFoldDB" id="A0A0B7C1J6"/>
<proteinExistence type="predicted"/>
<evidence type="ECO:0000313" key="1">
    <source>
        <dbReference type="EMBL" id="CEK99067.1"/>
    </source>
</evidence>
<feature type="non-terminal residue" evidence="1">
    <location>
        <position position="73"/>
    </location>
</feature>
<protein>
    <submittedName>
        <fullName evidence="1">Uncharacterized protein</fullName>
    </submittedName>
</protein>
<feature type="non-terminal residue" evidence="1">
    <location>
        <position position="1"/>
    </location>
</feature>
<sequence length="73" mass="8264">VGRERKNDIINSTLISKTLESYIVLGLTINLPRRNQNENPNVIRPTGIALQQRLNPTTGVPLTNDVHRNTEIY</sequence>
<name>A0A0B7C1J6_9EUPU</name>
<accession>A0A0B7C1J6</accession>
<organism evidence="1">
    <name type="scientific">Arion vulgaris</name>
    <dbReference type="NCBI Taxonomy" id="1028688"/>
    <lineage>
        <taxon>Eukaryota</taxon>
        <taxon>Metazoa</taxon>
        <taxon>Spiralia</taxon>
        <taxon>Lophotrochozoa</taxon>
        <taxon>Mollusca</taxon>
        <taxon>Gastropoda</taxon>
        <taxon>Heterobranchia</taxon>
        <taxon>Euthyneura</taxon>
        <taxon>Panpulmonata</taxon>
        <taxon>Eupulmonata</taxon>
        <taxon>Stylommatophora</taxon>
        <taxon>Helicina</taxon>
        <taxon>Arionoidea</taxon>
        <taxon>Arionidae</taxon>
        <taxon>Arion</taxon>
    </lineage>
</organism>
<reference evidence="1" key="1">
    <citation type="submission" date="2014-12" db="EMBL/GenBank/DDBJ databases">
        <title>Insight into the proteome of Arion vulgaris.</title>
        <authorList>
            <person name="Aradska J."/>
            <person name="Bulat T."/>
            <person name="Smidak R."/>
            <person name="Sarate P."/>
            <person name="Gangsoo J."/>
            <person name="Sialana F."/>
            <person name="Bilban M."/>
            <person name="Lubec G."/>
        </authorList>
    </citation>
    <scope>NUCLEOTIDE SEQUENCE</scope>
    <source>
        <tissue evidence="1">Skin</tissue>
    </source>
</reference>
<dbReference type="EMBL" id="HACG01052196">
    <property type="protein sequence ID" value="CEK99067.1"/>
    <property type="molecule type" value="Transcribed_RNA"/>
</dbReference>